<dbReference type="PANTHER" id="PTHR46825">
    <property type="entry name" value="D-ALANYL-D-ALANINE-CARBOXYPEPTIDASE/ENDOPEPTIDASE AMPH"/>
    <property type="match status" value="1"/>
</dbReference>
<keyword evidence="2" id="KW-0472">Membrane</keyword>
<organism evidence="4 5">
    <name type="scientific">Lagenidium giganteum</name>
    <dbReference type="NCBI Taxonomy" id="4803"/>
    <lineage>
        <taxon>Eukaryota</taxon>
        <taxon>Sar</taxon>
        <taxon>Stramenopiles</taxon>
        <taxon>Oomycota</taxon>
        <taxon>Peronosporomycetes</taxon>
        <taxon>Pythiales</taxon>
        <taxon>Pythiaceae</taxon>
    </lineage>
</organism>
<evidence type="ECO:0000256" key="1">
    <source>
        <dbReference type="SAM" id="MobiDB-lite"/>
    </source>
</evidence>
<keyword evidence="5" id="KW-1185">Reference proteome</keyword>
<feature type="domain" description="Beta-lactamase-related" evidence="3">
    <location>
        <begin position="91"/>
        <end position="364"/>
    </location>
</feature>
<reference evidence="4" key="1">
    <citation type="submission" date="2022-11" db="EMBL/GenBank/DDBJ databases">
        <authorList>
            <person name="Morgan W.R."/>
            <person name="Tartar A."/>
        </authorList>
    </citation>
    <scope>NUCLEOTIDE SEQUENCE</scope>
    <source>
        <strain evidence="4">ARSEF 373</strain>
    </source>
</reference>
<dbReference type="Gene3D" id="3.40.710.10">
    <property type="entry name" value="DD-peptidase/beta-lactamase superfamily"/>
    <property type="match status" value="1"/>
</dbReference>
<dbReference type="EMBL" id="DAKRPA010000161">
    <property type="protein sequence ID" value="DAZ96640.1"/>
    <property type="molecule type" value="Genomic_DNA"/>
</dbReference>
<feature type="transmembrane region" description="Helical" evidence="2">
    <location>
        <begin position="26"/>
        <end position="44"/>
    </location>
</feature>
<dbReference type="InterPro" id="IPR050491">
    <property type="entry name" value="AmpC-like"/>
</dbReference>
<evidence type="ECO:0000259" key="3">
    <source>
        <dbReference type="Pfam" id="PF00144"/>
    </source>
</evidence>
<comment type="caution">
    <text evidence="4">The sequence shown here is derived from an EMBL/GenBank/DDBJ whole genome shotgun (WGS) entry which is preliminary data.</text>
</comment>
<dbReference type="PANTHER" id="PTHR46825:SF9">
    <property type="entry name" value="BETA-LACTAMASE-RELATED DOMAIN-CONTAINING PROTEIN"/>
    <property type="match status" value="1"/>
</dbReference>
<dbReference type="InterPro" id="IPR001466">
    <property type="entry name" value="Beta-lactam-related"/>
</dbReference>
<reference evidence="4" key="2">
    <citation type="journal article" date="2023" name="Microbiol Resour">
        <title>Decontamination and Annotation of the Draft Genome Sequence of the Oomycete Lagenidium giganteum ARSEF 373.</title>
        <authorList>
            <person name="Morgan W.R."/>
            <person name="Tartar A."/>
        </authorList>
    </citation>
    <scope>NUCLEOTIDE SEQUENCE</scope>
    <source>
        <strain evidence="4">ARSEF 373</strain>
    </source>
</reference>
<name>A0AAV2YRK8_9STRA</name>
<sequence length="481" mass="52322">MTADRETLPLVGNTPRDGTSTAKRTAGAVFLLVAAVVASLYAIIPSGHRVDNNDEVADLQQIVDAHTALFSGVVEVRSKTGNDETKCLLSNAYCFAHEEFQVPMATDVIFPIGSNSKLFTSVALYQLQEKNKVNLSLPVNTYLTQQDFAAFGFPNQTTWCPRVEDAAPDSPCENITFVQLMYMGSGIGDELNCDNVPSERCHQSANDFAVYRGSIGAHVGMFINDPLVFKPDSNYSYSNMNYVLLSYMVEKLSGQKFGEYIEEHIAKPLGLNSTYYDEWSGGKKVRFKYASEYAHFYVKTDNATNTTVDNPATLKFLSSGTCSPHMHSGAVSGSGGMRSTVDDMQRWYLDLFHDHGRQSRVLTPESIANIVFRHNPINSAYAQGVGAIFEANNTNASWPDAFAYCGGVKCTTTCMALHITGGTSRVASAFSNAQVDVCSSAADFDALVRTGNLLDPQFLSGAIQPIDVASRFSAKLAGSIQ</sequence>
<dbReference type="Pfam" id="PF00144">
    <property type="entry name" value="Beta-lactamase"/>
    <property type="match status" value="1"/>
</dbReference>
<dbReference type="AlphaFoldDB" id="A0AAV2YRK8"/>
<evidence type="ECO:0000313" key="4">
    <source>
        <dbReference type="EMBL" id="DAZ96640.1"/>
    </source>
</evidence>
<feature type="region of interest" description="Disordered" evidence="1">
    <location>
        <begin position="1"/>
        <end position="20"/>
    </location>
</feature>
<evidence type="ECO:0000313" key="5">
    <source>
        <dbReference type="Proteomes" id="UP001146120"/>
    </source>
</evidence>
<proteinExistence type="predicted"/>
<dbReference type="InterPro" id="IPR012338">
    <property type="entry name" value="Beta-lactam/transpept-like"/>
</dbReference>
<dbReference type="SUPFAM" id="SSF56601">
    <property type="entry name" value="beta-lactamase/transpeptidase-like"/>
    <property type="match status" value="1"/>
</dbReference>
<protein>
    <recommendedName>
        <fullName evidence="3">Beta-lactamase-related domain-containing protein</fullName>
    </recommendedName>
</protein>
<gene>
    <name evidence="4" type="ORF">N0F65_005819</name>
</gene>
<keyword evidence="2" id="KW-0812">Transmembrane</keyword>
<dbReference type="Proteomes" id="UP001146120">
    <property type="component" value="Unassembled WGS sequence"/>
</dbReference>
<keyword evidence="2" id="KW-1133">Transmembrane helix</keyword>
<accession>A0AAV2YRK8</accession>
<evidence type="ECO:0000256" key="2">
    <source>
        <dbReference type="SAM" id="Phobius"/>
    </source>
</evidence>